<dbReference type="Pfam" id="PF05523">
    <property type="entry name" value="FdtA"/>
    <property type="match status" value="1"/>
</dbReference>
<feature type="domain" description="Sugar 3,4-ketoisomerase QdtA cupin" evidence="1">
    <location>
        <begin position="8"/>
        <end position="132"/>
    </location>
</feature>
<dbReference type="InterPro" id="IPR008894">
    <property type="entry name" value="QdtA_cupin_dom"/>
</dbReference>
<dbReference type="InterPro" id="IPR011051">
    <property type="entry name" value="RmlC_Cupin_sf"/>
</dbReference>
<organism evidence="2 3">
    <name type="scientific">Candidatus Portnoybacteria bacterium CG10_big_fil_rev_8_21_14_0_10_44_7</name>
    <dbReference type="NCBI Taxonomy" id="1974816"/>
    <lineage>
        <taxon>Bacteria</taxon>
        <taxon>Candidatus Portnoyibacteriota</taxon>
    </lineage>
</organism>
<evidence type="ECO:0000313" key="3">
    <source>
        <dbReference type="Proteomes" id="UP000231086"/>
    </source>
</evidence>
<dbReference type="Gene3D" id="2.60.120.10">
    <property type="entry name" value="Jelly Rolls"/>
    <property type="match status" value="1"/>
</dbReference>
<comment type="caution">
    <text evidence="2">The sequence shown here is derived from an EMBL/GenBank/DDBJ whole genome shotgun (WGS) entry which is preliminary data.</text>
</comment>
<name>A0A2M8KJ23_9BACT</name>
<evidence type="ECO:0000259" key="1">
    <source>
        <dbReference type="Pfam" id="PF05523"/>
    </source>
</evidence>
<dbReference type="CDD" id="cd20292">
    <property type="entry name" value="cupin_QdtA-like"/>
    <property type="match status" value="1"/>
</dbReference>
<protein>
    <recommendedName>
        <fullName evidence="1">Sugar 3,4-ketoisomerase QdtA cupin domain-containing protein</fullName>
    </recommendedName>
</protein>
<dbReference type="EMBL" id="PFEA01000023">
    <property type="protein sequence ID" value="PJE59898.1"/>
    <property type="molecule type" value="Genomic_DNA"/>
</dbReference>
<sequence>MELKFKELQIKKIDTPAFTMSPVELKEYIDFSVKRIYFVSQPRGERKTGAHCHKQEEEMFILAQGSATAVIDRGRGPEEFKMVAPQSALLVGAYVWHHFKEMSKDAILLALSSTNYNPDRSDYIEDYREYLKL</sequence>
<dbReference type="SUPFAM" id="SSF51182">
    <property type="entry name" value="RmlC-like cupins"/>
    <property type="match status" value="1"/>
</dbReference>
<reference evidence="3" key="1">
    <citation type="submission" date="2017-09" db="EMBL/GenBank/DDBJ databases">
        <title>Depth-based differentiation of microbial function through sediment-hosted aquifers and enrichment of novel symbionts in the deep terrestrial subsurface.</title>
        <authorList>
            <person name="Probst A.J."/>
            <person name="Ladd B."/>
            <person name="Jarett J.K."/>
            <person name="Geller-Mcgrath D.E."/>
            <person name="Sieber C.M.K."/>
            <person name="Emerson J.B."/>
            <person name="Anantharaman K."/>
            <person name="Thomas B.C."/>
            <person name="Malmstrom R."/>
            <person name="Stieglmeier M."/>
            <person name="Klingl A."/>
            <person name="Woyke T."/>
            <person name="Ryan C.M."/>
            <person name="Banfield J.F."/>
        </authorList>
    </citation>
    <scope>NUCLEOTIDE SEQUENCE [LARGE SCALE GENOMIC DNA]</scope>
</reference>
<gene>
    <name evidence="2" type="ORF">COU85_01195</name>
</gene>
<proteinExistence type="predicted"/>
<accession>A0A2M8KJ23</accession>
<evidence type="ECO:0000313" key="2">
    <source>
        <dbReference type="EMBL" id="PJE59898.1"/>
    </source>
</evidence>
<dbReference type="InterPro" id="IPR014710">
    <property type="entry name" value="RmlC-like_jellyroll"/>
</dbReference>
<dbReference type="Proteomes" id="UP000231086">
    <property type="component" value="Unassembled WGS sequence"/>
</dbReference>
<dbReference type="AlphaFoldDB" id="A0A2M8KJ23"/>